<name>A0ABQ4SHJ1_9HYPH</name>
<evidence type="ECO:0000313" key="2">
    <source>
        <dbReference type="Proteomes" id="UP001055153"/>
    </source>
</evidence>
<organism evidence="1 2">
    <name type="scientific">Methylobacterium isbiliense</name>
    <dbReference type="NCBI Taxonomy" id="315478"/>
    <lineage>
        <taxon>Bacteria</taxon>
        <taxon>Pseudomonadati</taxon>
        <taxon>Pseudomonadota</taxon>
        <taxon>Alphaproteobacteria</taxon>
        <taxon>Hyphomicrobiales</taxon>
        <taxon>Methylobacteriaceae</taxon>
        <taxon>Methylobacterium</taxon>
    </lineage>
</organism>
<keyword evidence="2" id="KW-1185">Reference proteome</keyword>
<accession>A0ABQ4SHJ1</accession>
<reference evidence="1" key="2">
    <citation type="submission" date="2021-08" db="EMBL/GenBank/DDBJ databases">
        <authorList>
            <person name="Tani A."/>
            <person name="Ola A."/>
            <person name="Ogura Y."/>
            <person name="Katsura K."/>
            <person name="Hayashi T."/>
        </authorList>
    </citation>
    <scope>NUCLEOTIDE SEQUENCE</scope>
    <source>
        <strain evidence="1">DSM 17168</strain>
    </source>
</reference>
<gene>
    <name evidence="1" type="ORF">GMJLKIPL_3179</name>
</gene>
<protein>
    <recommendedName>
        <fullName evidence="3">BON domain-containing protein</fullName>
    </recommendedName>
</protein>
<comment type="caution">
    <text evidence="1">The sequence shown here is derived from an EMBL/GenBank/DDBJ whole genome shotgun (WGS) entry which is preliminary data.</text>
</comment>
<dbReference type="InterPro" id="IPR035069">
    <property type="entry name" value="TTHA1013/TTHA0281-like"/>
</dbReference>
<proteinExistence type="predicted"/>
<dbReference type="RefSeq" id="WP_238236057.1">
    <property type="nucleotide sequence ID" value="NZ_BPQQ01000035.1"/>
</dbReference>
<sequence>MLWPGAGAPDAVPLRPRVERRHDGVWTITGTDAPGLCVQGTTLHDAFSQVRAAIRDLGSLRVLMPSPS</sequence>
<evidence type="ECO:0008006" key="3">
    <source>
        <dbReference type="Google" id="ProtNLM"/>
    </source>
</evidence>
<evidence type="ECO:0000313" key="1">
    <source>
        <dbReference type="EMBL" id="GJE01250.1"/>
    </source>
</evidence>
<dbReference type="SUPFAM" id="SSF143100">
    <property type="entry name" value="TTHA1013/TTHA0281-like"/>
    <property type="match status" value="1"/>
</dbReference>
<dbReference type="EMBL" id="BPQQ01000035">
    <property type="protein sequence ID" value="GJE01250.1"/>
    <property type="molecule type" value="Genomic_DNA"/>
</dbReference>
<dbReference type="Proteomes" id="UP001055153">
    <property type="component" value="Unassembled WGS sequence"/>
</dbReference>
<reference evidence="1" key="1">
    <citation type="journal article" date="2021" name="Front. Microbiol.">
        <title>Comprehensive Comparative Genomics and Phenotyping of Methylobacterium Species.</title>
        <authorList>
            <person name="Alessa O."/>
            <person name="Ogura Y."/>
            <person name="Fujitani Y."/>
            <person name="Takami H."/>
            <person name="Hayashi T."/>
            <person name="Sahin N."/>
            <person name="Tani A."/>
        </authorList>
    </citation>
    <scope>NUCLEOTIDE SEQUENCE</scope>
    <source>
        <strain evidence="1">DSM 17168</strain>
    </source>
</reference>